<keyword evidence="2" id="KW-1185">Reference proteome</keyword>
<comment type="caution">
    <text evidence="1">The sequence shown here is derived from an EMBL/GenBank/DDBJ whole genome shotgun (WGS) entry which is preliminary data.</text>
</comment>
<accession>A0A9N7Z2J5</accession>
<sequence length="242" mass="27066">MERNEKQRHRVRQTEQAGMRFSPCISVPRTERSGLGPLSHDEKNLVSKWTGEANSPAWLREPQLPSAAPQWEQWEQWELELAQQQHPSTLLSQRLEVSRGPLFMRPLKCLTGSSSAGNRAGGARLALARSSKAISVQTGFYNESRIRTRTTSVTEEPTRKGRLCRKDAEGKVTALVRADIIYTAPPLRFSLFVMFTLPLCDGGDTLIGLRLIGDSRTVGVNVKTENTPARLPELRGLRRPPV</sequence>
<name>A0A9N7Z2J5_PLEPL</name>
<organism evidence="1 2">
    <name type="scientific">Pleuronectes platessa</name>
    <name type="common">European plaice</name>
    <dbReference type="NCBI Taxonomy" id="8262"/>
    <lineage>
        <taxon>Eukaryota</taxon>
        <taxon>Metazoa</taxon>
        <taxon>Chordata</taxon>
        <taxon>Craniata</taxon>
        <taxon>Vertebrata</taxon>
        <taxon>Euteleostomi</taxon>
        <taxon>Actinopterygii</taxon>
        <taxon>Neopterygii</taxon>
        <taxon>Teleostei</taxon>
        <taxon>Neoteleostei</taxon>
        <taxon>Acanthomorphata</taxon>
        <taxon>Carangaria</taxon>
        <taxon>Pleuronectiformes</taxon>
        <taxon>Pleuronectoidei</taxon>
        <taxon>Pleuronectidae</taxon>
        <taxon>Pleuronectes</taxon>
    </lineage>
</organism>
<reference evidence="1" key="1">
    <citation type="submission" date="2020-03" db="EMBL/GenBank/DDBJ databases">
        <authorList>
            <person name="Weist P."/>
        </authorList>
    </citation>
    <scope>NUCLEOTIDE SEQUENCE</scope>
</reference>
<dbReference type="EMBL" id="CADEAL010003919">
    <property type="protein sequence ID" value="CAB1446538.1"/>
    <property type="molecule type" value="Genomic_DNA"/>
</dbReference>
<evidence type="ECO:0000313" key="1">
    <source>
        <dbReference type="EMBL" id="CAB1446538.1"/>
    </source>
</evidence>
<proteinExistence type="predicted"/>
<gene>
    <name evidence="1" type="ORF">PLEPLA_LOCUS34264</name>
</gene>
<evidence type="ECO:0000313" key="2">
    <source>
        <dbReference type="Proteomes" id="UP001153269"/>
    </source>
</evidence>
<dbReference type="Proteomes" id="UP001153269">
    <property type="component" value="Unassembled WGS sequence"/>
</dbReference>
<protein>
    <submittedName>
        <fullName evidence="1">Uncharacterized protein</fullName>
    </submittedName>
</protein>
<dbReference type="AlphaFoldDB" id="A0A9N7Z2J5"/>